<evidence type="ECO:0000313" key="4">
    <source>
        <dbReference type="Proteomes" id="UP000332515"/>
    </source>
</evidence>
<accession>A0A6A7Y0U9</accession>
<dbReference type="InterPro" id="IPR011008">
    <property type="entry name" value="Dimeric_a/b-barrel"/>
</dbReference>
<dbReference type="Proteomes" id="UP000332515">
    <property type="component" value="Unassembled WGS sequence"/>
</dbReference>
<dbReference type="AlphaFoldDB" id="A0A6A7Y0U9"/>
<reference evidence="3 4" key="1">
    <citation type="submission" date="2019-09" db="EMBL/GenBank/DDBJ databases">
        <title>Segnochrobactrum spirostomi gen. nov., sp. nov., isolated from the ciliate Spirostomum cf. yagiui and description of a novel family, Segnochrobactraceae fam. nov. within the order Rhizobiales of the class Alphaproteobacteria.</title>
        <authorList>
            <person name="Akter S."/>
            <person name="Shazib S.U.A."/>
            <person name="Shin M.K."/>
        </authorList>
    </citation>
    <scope>NUCLEOTIDE SEQUENCE [LARGE SCALE GENOMIC DNA]</scope>
    <source>
        <strain evidence="3 4">Sp-1</strain>
    </source>
</reference>
<name>A0A6A7Y0U9_9HYPH</name>
<dbReference type="EMBL" id="VWNA01000001">
    <property type="protein sequence ID" value="MQT12584.1"/>
    <property type="molecule type" value="Genomic_DNA"/>
</dbReference>
<evidence type="ECO:0000256" key="1">
    <source>
        <dbReference type="SAM" id="MobiDB-lite"/>
    </source>
</evidence>
<dbReference type="InterPro" id="IPR021708">
    <property type="entry name" value="DUF3291"/>
</dbReference>
<organism evidence="3 4">
    <name type="scientific">Segnochrobactrum spirostomi</name>
    <dbReference type="NCBI Taxonomy" id="2608987"/>
    <lineage>
        <taxon>Bacteria</taxon>
        <taxon>Pseudomonadati</taxon>
        <taxon>Pseudomonadota</taxon>
        <taxon>Alphaproteobacteria</taxon>
        <taxon>Hyphomicrobiales</taxon>
        <taxon>Segnochrobactraceae</taxon>
        <taxon>Segnochrobactrum</taxon>
    </lineage>
</organism>
<keyword evidence="4" id="KW-1185">Reference proteome</keyword>
<proteinExistence type="predicted"/>
<feature type="domain" description="DUF3291" evidence="2">
    <location>
        <begin position="57"/>
        <end position="120"/>
    </location>
</feature>
<protein>
    <submittedName>
        <fullName evidence="3">DUF3291 domain-containing protein</fullName>
    </submittedName>
</protein>
<feature type="region of interest" description="Disordered" evidence="1">
    <location>
        <begin position="127"/>
        <end position="151"/>
    </location>
</feature>
<evidence type="ECO:0000259" key="2">
    <source>
        <dbReference type="Pfam" id="PF11695"/>
    </source>
</evidence>
<evidence type="ECO:0000313" key="3">
    <source>
        <dbReference type="EMBL" id="MQT12584.1"/>
    </source>
</evidence>
<comment type="caution">
    <text evidence="3">The sequence shown here is derived from an EMBL/GenBank/DDBJ whole genome shotgun (WGS) entry which is preliminary data.</text>
</comment>
<dbReference type="SUPFAM" id="SSF54909">
    <property type="entry name" value="Dimeric alpha+beta barrel"/>
    <property type="match status" value="1"/>
</dbReference>
<sequence>MASAGSTAAASAGTAVSVTRFRLRTLLFAPSFFLHAHRTIVQIRKADGFVAGAVLRDAHFAFWTLTLWRDDAAMRTYATSGAHRRAMPRLAEWADEASVAHWRQAGARLPDWTEAARRLRAEGRPLPLRHPAPSHANHGFAAPATTRGMRI</sequence>
<gene>
    <name evidence="3" type="ORF">F0357_07905</name>
</gene>
<dbReference type="Pfam" id="PF11695">
    <property type="entry name" value="DUF3291"/>
    <property type="match status" value="1"/>
</dbReference>